<name>A0A562SJ81_9BACT</name>
<dbReference type="PANTHER" id="PTHR32552">
    <property type="entry name" value="FERRICHROME IRON RECEPTOR-RELATED"/>
    <property type="match status" value="1"/>
</dbReference>
<feature type="signal peptide" evidence="14">
    <location>
        <begin position="1"/>
        <end position="22"/>
    </location>
</feature>
<dbReference type="Gene3D" id="2.170.130.10">
    <property type="entry name" value="TonB-dependent receptor, plug domain"/>
    <property type="match status" value="1"/>
</dbReference>
<evidence type="ECO:0000256" key="9">
    <source>
        <dbReference type="ARBA" id="ARBA00023077"/>
    </source>
</evidence>
<keyword evidence="18" id="KW-1185">Reference proteome</keyword>
<keyword evidence="10 12" id="KW-0472">Membrane</keyword>
<dbReference type="SUPFAM" id="SSF49464">
    <property type="entry name" value="Carboxypeptidase regulatory domain-like"/>
    <property type="match status" value="1"/>
</dbReference>
<keyword evidence="3 12" id="KW-1134">Transmembrane beta strand</keyword>
<keyword evidence="4" id="KW-0410">Iron transport</keyword>
<dbReference type="InterPro" id="IPR036942">
    <property type="entry name" value="Beta-barrel_TonB_sf"/>
</dbReference>
<feature type="domain" description="TonB-dependent receptor plug" evidence="16">
    <location>
        <begin position="122"/>
        <end position="226"/>
    </location>
</feature>
<evidence type="ECO:0000256" key="7">
    <source>
        <dbReference type="ARBA" id="ARBA00023004"/>
    </source>
</evidence>
<protein>
    <submittedName>
        <fullName evidence="17">Outer membrane receptor protein involved in Fe transport</fullName>
    </submittedName>
</protein>
<evidence type="ECO:0000256" key="11">
    <source>
        <dbReference type="ARBA" id="ARBA00023237"/>
    </source>
</evidence>
<reference evidence="17 18" key="1">
    <citation type="journal article" date="2015" name="Stand. Genomic Sci.">
        <title>Genomic Encyclopedia of Bacterial and Archaeal Type Strains, Phase III: the genomes of soil and plant-associated and newly described type strains.</title>
        <authorList>
            <person name="Whitman W.B."/>
            <person name="Woyke T."/>
            <person name="Klenk H.P."/>
            <person name="Zhou Y."/>
            <person name="Lilburn T.G."/>
            <person name="Beck B.J."/>
            <person name="De Vos P."/>
            <person name="Vandamme P."/>
            <person name="Eisen J.A."/>
            <person name="Garrity G."/>
            <person name="Hugenholtz P."/>
            <person name="Kyrpides N.C."/>
        </authorList>
    </citation>
    <scope>NUCLEOTIDE SEQUENCE [LARGE SCALE GENOMIC DNA]</scope>
    <source>
        <strain evidence="17 18">CGMCC 1.7271</strain>
    </source>
</reference>
<evidence type="ECO:0000259" key="16">
    <source>
        <dbReference type="Pfam" id="PF07715"/>
    </source>
</evidence>
<keyword evidence="5 12" id="KW-0812">Transmembrane</keyword>
<dbReference type="AlphaFoldDB" id="A0A562SJ81"/>
<evidence type="ECO:0000256" key="14">
    <source>
        <dbReference type="SAM" id="SignalP"/>
    </source>
</evidence>
<keyword evidence="6 14" id="KW-0732">Signal</keyword>
<dbReference type="CDD" id="cd01347">
    <property type="entry name" value="ligand_gated_channel"/>
    <property type="match status" value="1"/>
</dbReference>
<evidence type="ECO:0000256" key="1">
    <source>
        <dbReference type="ARBA" id="ARBA00004571"/>
    </source>
</evidence>
<gene>
    <name evidence="17" type="ORF">IQ13_2334</name>
</gene>
<dbReference type="Proteomes" id="UP000316167">
    <property type="component" value="Unassembled WGS sequence"/>
</dbReference>
<evidence type="ECO:0000313" key="17">
    <source>
        <dbReference type="EMBL" id="TWI81317.1"/>
    </source>
</evidence>
<evidence type="ECO:0000259" key="15">
    <source>
        <dbReference type="Pfam" id="PF00593"/>
    </source>
</evidence>
<organism evidence="17 18">
    <name type="scientific">Lacibacter cauensis</name>
    <dbReference type="NCBI Taxonomy" id="510947"/>
    <lineage>
        <taxon>Bacteria</taxon>
        <taxon>Pseudomonadati</taxon>
        <taxon>Bacteroidota</taxon>
        <taxon>Chitinophagia</taxon>
        <taxon>Chitinophagales</taxon>
        <taxon>Chitinophagaceae</taxon>
        <taxon>Lacibacter</taxon>
    </lineage>
</organism>
<keyword evidence="7" id="KW-0408">Iron</keyword>
<dbReference type="EMBL" id="VLLE01000004">
    <property type="protein sequence ID" value="TWI81317.1"/>
    <property type="molecule type" value="Genomic_DNA"/>
</dbReference>
<dbReference type="InterPro" id="IPR039426">
    <property type="entry name" value="TonB-dep_rcpt-like"/>
</dbReference>
<accession>A0A562SJ81</accession>
<feature type="chain" id="PRO_5022244233" evidence="14">
    <location>
        <begin position="23"/>
        <end position="779"/>
    </location>
</feature>
<dbReference type="Pfam" id="PF07715">
    <property type="entry name" value="Plug"/>
    <property type="match status" value="1"/>
</dbReference>
<evidence type="ECO:0000256" key="5">
    <source>
        <dbReference type="ARBA" id="ARBA00022692"/>
    </source>
</evidence>
<keyword evidence="17" id="KW-0675">Receptor</keyword>
<dbReference type="InterPro" id="IPR008969">
    <property type="entry name" value="CarboxyPept-like_regulatory"/>
</dbReference>
<proteinExistence type="inferred from homology"/>
<dbReference type="GO" id="GO:0015344">
    <property type="term" value="F:siderophore uptake transmembrane transporter activity"/>
    <property type="evidence" value="ECO:0007669"/>
    <property type="project" value="TreeGrafter"/>
</dbReference>
<dbReference type="InterPro" id="IPR012910">
    <property type="entry name" value="Plug_dom"/>
</dbReference>
<comment type="subcellular location">
    <subcellularLocation>
        <location evidence="1 12">Cell outer membrane</location>
        <topology evidence="1 12">Multi-pass membrane protein</topology>
    </subcellularLocation>
</comment>
<dbReference type="Gene3D" id="2.40.170.20">
    <property type="entry name" value="TonB-dependent receptor, beta-barrel domain"/>
    <property type="match status" value="1"/>
</dbReference>
<comment type="caution">
    <text evidence="17">The sequence shown here is derived from an EMBL/GenBank/DDBJ whole genome shotgun (WGS) entry which is preliminary data.</text>
</comment>
<keyword evidence="8" id="KW-0406">Ion transport</keyword>
<dbReference type="RefSeq" id="WP_144886518.1">
    <property type="nucleotide sequence ID" value="NZ_VLLE01000004.1"/>
</dbReference>
<dbReference type="PROSITE" id="PS52016">
    <property type="entry name" value="TONB_DEPENDENT_REC_3"/>
    <property type="match status" value="1"/>
</dbReference>
<dbReference type="GO" id="GO:0009279">
    <property type="term" value="C:cell outer membrane"/>
    <property type="evidence" value="ECO:0007669"/>
    <property type="project" value="UniProtKB-SubCell"/>
</dbReference>
<keyword evidence="9 13" id="KW-0798">TonB box</keyword>
<dbReference type="InterPro" id="IPR037066">
    <property type="entry name" value="Plug_dom_sf"/>
</dbReference>
<feature type="domain" description="TonB-dependent receptor-like beta-barrel" evidence="15">
    <location>
        <begin position="299"/>
        <end position="738"/>
    </location>
</feature>
<evidence type="ECO:0000256" key="6">
    <source>
        <dbReference type="ARBA" id="ARBA00022729"/>
    </source>
</evidence>
<evidence type="ECO:0000256" key="8">
    <source>
        <dbReference type="ARBA" id="ARBA00023065"/>
    </source>
</evidence>
<evidence type="ECO:0000313" key="18">
    <source>
        <dbReference type="Proteomes" id="UP000316167"/>
    </source>
</evidence>
<comment type="similarity">
    <text evidence="12 13">Belongs to the TonB-dependent receptor family.</text>
</comment>
<evidence type="ECO:0000256" key="12">
    <source>
        <dbReference type="PROSITE-ProRule" id="PRU01360"/>
    </source>
</evidence>
<evidence type="ECO:0000256" key="13">
    <source>
        <dbReference type="RuleBase" id="RU003357"/>
    </source>
</evidence>
<evidence type="ECO:0000256" key="10">
    <source>
        <dbReference type="ARBA" id="ARBA00023136"/>
    </source>
</evidence>
<evidence type="ECO:0000256" key="2">
    <source>
        <dbReference type="ARBA" id="ARBA00022448"/>
    </source>
</evidence>
<keyword evidence="2 12" id="KW-0813">Transport</keyword>
<evidence type="ECO:0000256" key="3">
    <source>
        <dbReference type="ARBA" id="ARBA00022452"/>
    </source>
</evidence>
<dbReference type="Pfam" id="PF00593">
    <property type="entry name" value="TonB_dep_Rec_b-barrel"/>
    <property type="match status" value="1"/>
</dbReference>
<dbReference type="PANTHER" id="PTHR32552:SF68">
    <property type="entry name" value="FERRICHROME OUTER MEMBRANE TRANSPORTER_PHAGE RECEPTOR"/>
    <property type="match status" value="1"/>
</dbReference>
<keyword evidence="11 12" id="KW-0998">Cell outer membrane</keyword>
<dbReference type="OrthoDB" id="9782587at2"/>
<sequence length="779" mass="87548">MYSLYKVCVVLLFALTAQQLSAQTIIKGKLIDSLSKEPVQGATIRCTTVNCNCSCSSNAAGEFTMHCKSNCSELSVTSIGYSNRVFKTDRNQLLLTLAPAVSFLQDVVVSANRGEAVKRSLAPVAISTLSNRMIQDAKPVTIDQVLNKISGVNMVSLGNEQHQMSIRQPMTTKSLFLYLEDGIPVRTTGLFNHNALLEMNMSSVKSIEVIKGPSSSLYGSEAIGGVVNFISIAPTALPVLKISLQGNNIGYKRSDLITSFQQGKWGVALSGYYADKQNGYLEYSDFHKGTATARIDYRFSDKTILSNSATWLNYYSDMSGGIDSTMFANKTFKNLQTFTYRKVNAFRYHSTLTHQWNAQSKTTVTVLYRENSIGQNPAYRVKDDYRKVGAVYKGQKDLAHGEINESRFNSYSFIAQHKQNFNWKKAVLIAGVNTDLSPSTYNANYIRIQKDTVTKKYVSYQSTDSVLTNYATKLNNYAAFASFEFSPLEKLRIVASLRYDLFQYKFNNHLTPSAFSGSPDTTNVFKRFSPKIGFTYNFSNNIGIYANYSEGFVPPQVTEMYTGVQVPKLDASVFYNYEAGGWIALLKNKLSADVSIYNLTGTNEIISVKLDDGSFANQNAGKTQHRGVEFGINANPVKDVTLRFSGAYSKHIFIYYTEKGISYSNNQMNNAPNWIWNTELWYKPSFVKGLRMGLEWQHVGKYFADPKNTATYNGYDVLHARAGYRIRNFEVWVNVMNVTNRYYSYITTKSAFGYSYQLAEPRHINLGVSFDFAQLKKRN</sequence>
<dbReference type="InterPro" id="IPR000531">
    <property type="entry name" value="Beta-barrel_TonB"/>
</dbReference>
<evidence type="ECO:0000256" key="4">
    <source>
        <dbReference type="ARBA" id="ARBA00022496"/>
    </source>
</evidence>
<dbReference type="SUPFAM" id="SSF56935">
    <property type="entry name" value="Porins"/>
    <property type="match status" value="1"/>
</dbReference>